<gene>
    <name evidence="6" type="ORF">DHW61_18345</name>
</gene>
<evidence type="ECO:0000256" key="4">
    <source>
        <dbReference type="ARBA" id="ARBA00022679"/>
    </source>
</evidence>
<name>A0A3D2XB25_9FIRM</name>
<dbReference type="EMBL" id="DPVV01000602">
    <property type="protein sequence ID" value="HCL04339.1"/>
    <property type="molecule type" value="Genomic_DNA"/>
</dbReference>
<dbReference type="GO" id="GO:0006364">
    <property type="term" value="P:rRNA processing"/>
    <property type="evidence" value="ECO:0007669"/>
    <property type="project" value="UniProtKB-KW"/>
</dbReference>
<reference evidence="6 7" key="1">
    <citation type="journal article" date="2018" name="Nat. Biotechnol.">
        <title>A standardized bacterial taxonomy based on genome phylogeny substantially revises the tree of life.</title>
        <authorList>
            <person name="Parks D.H."/>
            <person name="Chuvochina M."/>
            <person name="Waite D.W."/>
            <person name="Rinke C."/>
            <person name="Skarshewski A."/>
            <person name="Chaumeil P.A."/>
            <person name="Hugenholtz P."/>
        </authorList>
    </citation>
    <scope>NUCLEOTIDE SEQUENCE [LARGE SCALE GENOMIC DNA]</scope>
    <source>
        <strain evidence="6">UBA11728</strain>
    </source>
</reference>
<keyword evidence="4 6" id="KW-0808">Transferase</keyword>
<dbReference type="InterPro" id="IPR046977">
    <property type="entry name" value="RsmC/RlmG"/>
</dbReference>
<dbReference type="SUPFAM" id="SSF53335">
    <property type="entry name" value="S-adenosyl-L-methionine-dependent methyltransferases"/>
    <property type="match status" value="1"/>
</dbReference>
<accession>A0A3D2XB25</accession>
<dbReference type="GO" id="GO:0008170">
    <property type="term" value="F:N-methyltransferase activity"/>
    <property type="evidence" value="ECO:0007669"/>
    <property type="project" value="UniProtKB-ARBA"/>
</dbReference>
<keyword evidence="2" id="KW-0698">rRNA processing</keyword>
<feature type="domain" description="Methyltransferase small" evidence="5">
    <location>
        <begin position="11"/>
        <end position="173"/>
    </location>
</feature>
<evidence type="ECO:0000256" key="2">
    <source>
        <dbReference type="ARBA" id="ARBA00022552"/>
    </source>
</evidence>
<dbReference type="InterPro" id="IPR002052">
    <property type="entry name" value="DNA_methylase_N6_adenine_CS"/>
</dbReference>
<evidence type="ECO:0000259" key="5">
    <source>
        <dbReference type="Pfam" id="PF05175"/>
    </source>
</evidence>
<dbReference type="Pfam" id="PF05175">
    <property type="entry name" value="MTS"/>
    <property type="match status" value="1"/>
</dbReference>
<evidence type="ECO:0000256" key="1">
    <source>
        <dbReference type="ARBA" id="ARBA00022490"/>
    </source>
</evidence>
<dbReference type="CDD" id="cd02440">
    <property type="entry name" value="AdoMet_MTases"/>
    <property type="match status" value="1"/>
</dbReference>
<dbReference type="Proteomes" id="UP000262969">
    <property type="component" value="Unassembled WGS sequence"/>
</dbReference>
<dbReference type="InterPro" id="IPR029063">
    <property type="entry name" value="SAM-dependent_MTases_sf"/>
</dbReference>
<evidence type="ECO:0000256" key="3">
    <source>
        <dbReference type="ARBA" id="ARBA00022603"/>
    </source>
</evidence>
<dbReference type="AlphaFoldDB" id="A0A3D2XB25"/>
<dbReference type="Gene3D" id="3.40.50.150">
    <property type="entry name" value="Vaccinia Virus protein VP39"/>
    <property type="match status" value="1"/>
</dbReference>
<dbReference type="PANTHER" id="PTHR47816:SF4">
    <property type="entry name" value="RIBOSOMAL RNA SMALL SUBUNIT METHYLTRANSFERASE C"/>
    <property type="match status" value="1"/>
</dbReference>
<dbReference type="GO" id="GO:0032259">
    <property type="term" value="P:methylation"/>
    <property type="evidence" value="ECO:0007669"/>
    <property type="project" value="UniProtKB-KW"/>
</dbReference>
<evidence type="ECO:0000313" key="7">
    <source>
        <dbReference type="Proteomes" id="UP000262969"/>
    </source>
</evidence>
<sequence length="207" mass="23505">MIHVTIEDISLDFITDPEVFSPSFADRGTLAMLSYVTFDQSDTLLDLGCGYGLVGIYASKVLSPAKVTMCDISEKAVELSKKNAEKNQVLDGLTILQSDGFRNLPIGEYSLILSNPPYHVDFSVPKHFIEESYRRLIMGGKLYMVTKRKDWYKNKIISVFGGVEIHEKDGYYIFIAQKRQKEKKLANVKKENGLSKKLARKMKTKQH</sequence>
<proteinExistence type="predicted"/>
<comment type="caution">
    <text evidence="6">The sequence shown here is derived from an EMBL/GenBank/DDBJ whole genome shotgun (WGS) entry which is preliminary data.</text>
</comment>
<dbReference type="PANTHER" id="PTHR47816">
    <property type="entry name" value="RIBOSOMAL RNA SMALL SUBUNIT METHYLTRANSFERASE C"/>
    <property type="match status" value="1"/>
</dbReference>
<evidence type="ECO:0000313" key="6">
    <source>
        <dbReference type="EMBL" id="HCL04339.1"/>
    </source>
</evidence>
<dbReference type="InterPro" id="IPR007848">
    <property type="entry name" value="Small_mtfrase_dom"/>
</dbReference>
<organism evidence="6 7">
    <name type="scientific">Lachnoclostridium phytofermentans</name>
    <dbReference type="NCBI Taxonomy" id="66219"/>
    <lineage>
        <taxon>Bacteria</taxon>
        <taxon>Bacillati</taxon>
        <taxon>Bacillota</taxon>
        <taxon>Clostridia</taxon>
        <taxon>Lachnospirales</taxon>
        <taxon>Lachnospiraceae</taxon>
    </lineage>
</organism>
<dbReference type="GO" id="GO:0008757">
    <property type="term" value="F:S-adenosylmethionine-dependent methyltransferase activity"/>
    <property type="evidence" value="ECO:0007669"/>
    <property type="project" value="InterPro"/>
</dbReference>
<dbReference type="PROSITE" id="PS00092">
    <property type="entry name" value="N6_MTASE"/>
    <property type="match status" value="1"/>
</dbReference>
<protein>
    <submittedName>
        <fullName evidence="6">Methyltransferase</fullName>
    </submittedName>
</protein>
<dbReference type="GO" id="GO:0003676">
    <property type="term" value="F:nucleic acid binding"/>
    <property type="evidence" value="ECO:0007669"/>
    <property type="project" value="InterPro"/>
</dbReference>
<keyword evidence="3 6" id="KW-0489">Methyltransferase</keyword>
<keyword evidence="1" id="KW-0963">Cytoplasm</keyword>